<dbReference type="GO" id="GO:0051536">
    <property type="term" value="F:iron-sulfur cluster binding"/>
    <property type="evidence" value="ECO:0007669"/>
    <property type="project" value="InterPro"/>
</dbReference>
<dbReference type="Gene3D" id="3.90.1010.10">
    <property type="match status" value="1"/>
</dbReference>
<dbReference type="GO" id="GO:0016226">
    <property type="term" value="P:iron-sulfur cluster assembly"/>
    <property type="evidence" value="ECO:0007669"/>
    <property type="project" value="InterPro"/>
</dbReference>
<dbReference type="InterPro" id="IPR002871">
    <property type="entry name" value="NIF_FeS_clus_asmbl_NifU_N"/>
</dbReference>
<evidence type="ECO:0000259" key="1">
    <source>
        <dbReference type="Pfam" id="PF01592"/>
    </source>
</evidence>
<accession>A0A383F6G5</accession>
<feature type="non-terminal residue" evidence="2">
    <location>
        <position position="86"/>
    </location>
</feature>
<dbReference type="NCBIfam" id="TIGR01994">
    <property type="entry name" value="SUF_scaf_2"/>
    <property type="match status" value="1"/>
</dbReference>
<dbReference type="EMBL" id="UINC01231948">
    <property type="protein sequence ID" value="SVE64707.1"/>
    <property type="molecule type" value="Genomic_DNA"/>
</dbReference>
<dbReference type="PANTHER" id="PTHR10093">
    <property type="entry name" value="IRON-SULFUR CLUSTER ASSEMBLY ENZYME NIFU HOMOLOG"/>
    <property type="match status" value="1"/>
</dbReference>
<feature type="domain" description="NIF system FeS cluster assembly NifU N-terminal" evidence="1">
    <location>
        <begin position="14"/>
        <end position="85"/>
    </location>
</feature>
<evidence type="ECO:0000313" key="2">
    <source>
        <dbReference type="EMBL" id="SVE64707.1"/>
    </source>
</evidence>
<dbReference type="AlphaFoldDB" id="A0A383F6G5"/>
<name>A0A383F6G5_9ZZZZ</name>
<dbReference type="Pfam" id="PF01592">
    <property type="entry name" value="NifU_N"/>
    <property type="match status" value="1"/>
</dbReference>
<dbReference type="SUPFAM" id="SSF82649">
    <property type="entry name" value="SufE/NifU"/>
    <property type="match status" value="1"/>
</dbReference>
<dbReference type="GO" id="GO:0005506">
    <property type="term" value="F:iron ion binding"/>
    <property type="evidence" value="ECO:0007669"/>
    <property type="project" value="InterPro"/>
</dbReference>
<protein>
    <recommendedName>
        <fullName evidence="1">NIF system FeS cluster assembly NifU N-terminal domain-containing protein</fullName>
    </recommendedName>
</protein>
<proteinExistence type="predicted"/>
<dbReference type="CDD" id="cd06664">
    <property type="entry name" value="IscU_like"/>
    <property type="match status" value="1"/>
</dbReference>
<organism evidence="2">
    <name type="scientific">marine metagenome</name>
    <dbReference type="NCBI Taxonomy" id="408172"/>
    <lineage>
        <taxon>unclassified sequences</taxon>
        <taxon>metagenomes</taxon>
        <taxon>ecological metagenomes</taxon>
    </lineage>
</organism>
<reference evidence="2" key="1">
    <citation type="submission" date="2018-05" db="EMBL/GenBank/DDBJ databases">
        <authorList>
            <person name="Lanie J.A."/>
            <person name="Ng W.-L."/>
            <person name="Kazmierczak K.M."/>
            <person name="Andrzejewski T.M."/>
            <person name="Davidsen T.M."/>
            <person name="Wayne K.J."/>
            <person name="Tettelin H."/>
            <person name="Glass J.I."/>
            <person name="Rusch D."/>
            <person name="Podicherti R."/>
            <person name="Tsui H.-C.T."/>
            <person name="Winkler M.E."/>
        </authorList>
    </citation>
    <scope>NUCLEOTIDE SEQUENCE</scope>
</reference>
<sequence>MTDSDNQSDLDELYQDIIIEHNQNPQNYGDIPDSTHNAEGFNPFCGDDIKIHLLVKGDTINDIKFSGSGCAISQASASMMTDRLKN</sequence>
<gene>
    <name evidence="2" type="ORF">METZ01_LOCUS517561</name>
</gene>